<dbReference type="EMBL" id="JAKELL010000113">
    <property type="protein sequence ID" value="KAH8981625.1"/>
    <property type="molecule type" value="Genomic_DNA"/>
</dbReference>
<sequence length="127" mass="14899">MNLLQKKIAHLDTENHTSRKRMKELEHELDVCRQDVERQRTLVAQRTGTALESLIRLLPLFDHTWQDSRPNSQRIKHYSTNCVLSEKLLSEKQTRALFGRRCTRSTCSGKRTLARRQARKETSTIPD</sequence>
<keyword evidence="3" id="KW-1185">Reference proteome</keyword>
<comment type="caution">
    <text evidence="2">The sequence shown here is derived from an EMBL/GenBank/DDBJ whole genome shotgun (WGS) entry which is preliminary data.</text>
</comment>
<evidence type="ECO:0000313" key="2">
    <source>
        <dbReference type="EMBL" id="KAH8981625.1"/>
    </source>
</evidence>
<evidence type="ECO:0000256" key="1">
    <source>
        <dbReference type="SAM" id="Coils"/>
    </source>
</evidence>
<protein>
    <submittedName>
        <fullName evidence="2">Uncharacterized protein</fullName>
    </submittedName>
</protein>
<gene>
    <name evidence="2" type="ORF">EDB92DRAFT_176648</name>
</gene>
<proteinExistence type="predicted"/>
<keyword evidence="1" id="KW-0175">Coiled coil</keyword>
<feature type="coiled-coil region" evidence="1">
    <location>
        <begin position="8"/>
        <end position="42"/>
    </location>
</feature>
<dbReference type="Proteomes" id="UP001201163">
    <property type="component" value="Unassembled WGS sequence"/>
</dbReference>
<name>A0AAD4L5W1_9AGAM</name>
<organism evidence="2 3">
    <name type="scientific">Lactarius akahatsu</name>
    <dbReference type="NCBI Taxonomy" id="416441"/>
    <lineage>
        <taxon>Eukaryota</taxon>
        <taxon>Fungi</taxon>
        <taxon>Dikarya</taxon>
        <taxon>Basidiomycota</taxon>
        <taxon>Agaricomycotina</taxon>
        <taxon>Agaricomycetes</taxon>
        <taxon>Russulales</taxon>
        <taxon>Russulaceae</taxon>
        <taxon>Lactarius</taxon>
    </lineage>
</organism>
<evidence type="ECO:0000313" key="3">
    <source>
        <dbReference type="Proteomes" id="UP001201163"/>
    </source>
</evidence>
<reference evidence="2" key="1">
    <citation type="submission" date="2022-01" db="EMBL/GenBank/DDBJ databases">
        <title>Comparative genomics reveals a dynamic genome evolution in the ectomycorrhizal milk-cap (Lactarius) mushrooms.</title>
        <authorList>
            <consortium name="DOE Joint Genome Institute"/>
            <person name="Lebreton A."/>
            <person name="Tang N."/>
            <person name="Kuo A."/>
            <person name="LaButti K."/>
            <person name="Drula E."/>
            <person name="Barry K."/>
            <person name="Clum A."/>
            <person name="Lipzen A."/>
            <person name="Mousain D."/>
            <person name="Ng V."/>
            <person name="Wang R."/>
            <person name="Wang X."/>
            <person name="Dai Y."/>
            <person name="Henrissat B."/>
            <person name="Grigoriev I.V."/>
            <person name="Guerin-Laguette A."/>
            <person name="Yu F."/>
            <person name="Martin F.M."/>
        </authorList>
    </citation>
    <scope>NUCLEOTIDE SEQUENCE</scope>
    <source>
        <strain evidence="2">QP</strain>
    </source>
</reference>
<dbReference type="AlphaFoldDB" id="A0AAD4L5W1"/>
<accession>A0AAD4L5W1</accession>